<evidence type="ECO:0000256" key="1">
    <source>
        <dbReference type="ARBA" id="ARBA00010233"/>
    </source>
</evidence>
<comment type="similarity">
    <text evidence="1">Belongs to the peptidase S66 family.</text>
</comment>
<dbReference type="InterPro" id="IPR027478">
    <property type="entry name" value="LdcA_N"/>
</dbReference>
<dbReference type="Pfam" id="PF17676">
    <property type="entry name" value="Peptidase_S66C"/>
    <property type="match status" value="1"/>
</dbReference>
<dbReference type="InterPro" id="IPR003507">
    <property type="entry name" value="S66_fam"/>
</dbReference>
<dbReference type="EC" id="3.4.17.13" evidence="9"/>
<evidence type="ECO:0000259" key="7">
    <source>
        <dbReference type="Pfam" id="PF02016"/>
    </source>
</evidence>
<dbReference type="AlphaFoldDB" id="A0A7W8E1J2"/>
<evidence type="ECO:0000256" key="6">
    <source>
        <dbReference type="PIRSR" id="PIRSR028757-1"/>
    </source>
</evidence>
<dbReference type="Proteomes" id="UP000540989">
    <property type="component" value="Unassembled WGS sequence"/>
</dbReference>
<feature type="domain" description="LD-carboxypeptidase N-terminal" evidence="7">
    <location>
        <begin position="14"/>
        <end position="130"/>
    </location>
</feature>
<comment type="caution">
    <text evidence="9">The sequence shown here is derived from an EMBL/GenBank/DDBJ whole genome shotgun (WGS) entry which is preliminary data.</text>
</comment>
<sequence length="305" mass="32352">MILPKALKPGARLAIVSPASAAKVELVEAGMARLRGMGYEPVLMPHALARGPLYYAGPVSERVADLHTAFADTSIDGIVCTRGGWGSAELLPYLDAELIKANPKVFVGYSDHTSLHIWMRKFAGLVTFHGPMVAADFSRADGADVASWNAAICGGGAWSVGTAEGLRVLKPGVAEGVFDGGCLSIFVESLGTPYTPEASNGILFLEDIGTKPYQWDRQLLHLRYAGQLDRVKGIVLGDMTQCVPAEEQDLLERAILHALWDFAGPVGIGLRSGHVGAGNLTLPLGVESRLDLSAEARLDFFGAVS</sequence>
<dbReference type="EMBL" id="JACHIP010000001">
    <property type="protein sequence ID" value="MBB5055893.1"/>
    <property type="molecule type" value="Genomic_DNA"/>
</dbReference>
<accession>A0A7W8E1J2</accession>
<dbReference type="Gene3D" id="3.50.30.60">
    <property type="entry name" value="LD-carboxypeptidase A C-terminal domain-like"/>
    <property type="match status" value="1"/>
</dbReference>
<dbReference type="Gene3D" id="3.40.50.10740">
    <property type="entry name" value="Class I glutamine amidotransferase-like"/>
    <property type="match status" value="1"/>
</dbReference>
<dbReference type="GO" id="GO:0008236">
    <property type="term" value="F:serine-type peptidase activity"/>
    <property type="evidence" value="ECO:0007669"/>
    <property type="project" value="UniProtKB-KW"/>
</dbReference>
<dbReference type="GO" id="GO:0006508">
    <property type="term" value="P:proteolysis"/>
    <property type="evidence" value="ECO:0007669"/>
    <property type="project" value="UniProtKB-KW"/>
</dbReference>
<evidence type="ECO:0000256" key="4">
    <source>
        <dbReference type="ARBA" id="ARBA00022801"/>
    </source>
</evidence>
<dbReference type="SUPFAM" id="SSF141986">
    <property type="entry name" value="LD-carboxypeptidase A C-terminal domain-like"/>
    <property type="match status" value="1"/>
</dbReference>
<keyword evidence="3" id="KW-0645">Protease</keyword>
<dbReference type="PANTHER" id="PTHR30237">
    <property type="entry name" value="MURAMOYLTETRAPEPTIDE CARBOXYPEPTIDASE"/>
    <property type="match status" value="1"/>
</dbReference>
<dbReference type="InterPro" id="IPR029062">
    <property type="entry name" value="Class_I_gatase-like"/>
</dbReference>
<dbReference type="Pfam" id="PF02016">
    <property type="entry name" value="Peptidase_S66"/>
    <property type="match status" value="1"/>
</dbReference>
<dbReference type="RefSeq" id="WP_184213626.1">
    <property type="nucleotide sequence ID" value="NZ_JACHIP010000001.1"/>
</dbReference>
<keyword evidence="10" id="KW-1185">Reference proteome</keyword>
<dbReference type="InterPro" id="IPR040921">
    <property type="entry name" value="Peptidase_S66C"/>
</dbReference>
<feature type="active site" description="Charge relay system" evidence="6">
    <location>
        <position position="274"/>
    </location>
</feature>
<gene>
    <name evidence="9" type="ORF">HDF16_000562</name>
</gene>
<dbReference type="PIRSF" id="PIRSF028757">
    <property type="entry name" value="LD-carboxypeptidase"/>
    <property type="match status" value="1"/>
</dbReference>
<evidence type="ECO:0000256" key="5">
    <source>
        <dbReference type="ARBA" id="ARBA00022825"/>
    </source>
</evidence>
<name>A0A7W8E1J2_9BACT</name>
<protein>
    <submittedName>
        <fullName evidence="9">Muramoyltetrapeptide carboxypeptidase</fullName>
        <ecNumber evidence="9">3.4.17.13</ecNumber>
    </submittedName>
</protein>
<evidence type="ECO:0000256" key="3">
    <source>
        <dbReference type="ARBA" id="ARBA00022670"/>
    </source>
</evidence>
<evidence type="ECO:0000256" key="2">
    <source>
        <dbReference type="ARBA" id="ARBA00022645"/>
    </source>
</evidence>
<evidence type="ECO:0000313" key="10">
    <source>
        <dbReference type="Proteomes" id="UP000540989"/>
    </source>
</evidence>
<reference evidence="9 10" key="1">
    <citation type="submission" date="2020-08" db="EMBL/GenBank/DDBJ databases">
        <title>Genomic Encyclopedia of Type Strains, Phase IV (KMG-V): Genome sequencing to study the core and pangenomes of soil and plant-associated prokaryotes.</title>
        <authorList>
            <person name="Whitman W."/>
        </authorList>
    </citation>
    <scope>NUCLEOTIDE SEQUENCE [LARGE SCALE GENOMIC DNA]</scope>
    <source>
        <strain evidence="9 10">M8UP14</strain>
    </source>
</reference>
<feature type="domain" description="LD-carboxypeptidase C-terminal" evidence="8">
    <location>
        <begin position="175"/>
        <end position="290"/>
    </location>
</feature>
<feature type="active site" description="Charge relay system" evidence="6">
    <location>
        <position position="206"/>
    </location>
</feature>
<evidence type="ECO:0000259" key="8">
    <source>
        <dbReference type="Pfam" id="PF17676"/>
    </source>
</evidence>
<dbReference type="InterPro" id="IPR027461">
    <property type="entry name" value="Carboxypeptidase_A_C_sf"/>
</dbReference>
<dbReference type="PANTHER" id="PTHR30237:SF2">
    <property type="entry name" value="MUREIN TETRAPEPTIDE CARBOXYPEPTIDASE"/>
    <property type="match status" value="1"/>
</dbReference>
<dbReference type="SUPFAM" id="SSF52317">
    <property type="entry name" value="Class I glutamine amidotransferase-like"/>
    <property type="match status" value="1"/>
</dbReference>
<keyword evidence="5" id="KW-0720">Serine protease</keyword>
<organism evidence="9 10">
    <name type="scientific">Granulicella aggregans</name>
    <dbReference type="NCBI Taxonomy" id="474949"/>
    <lineage>
        <taxon>Bacteria</taxon>
        <taxon>Pseudomonadati</taxon>
        <taxon>Acidobacteriota</taxon>
        <taxon>Terriglobia</taxon>
        <taxon>Terriglobales</taxon>
        <taxon>Acidobacteriaceae</taxon>
        <taxon>Granulicella</taxon>
    </lineage>
</organism>
<dbReference type="GO" id="GO:0106415">
    <property type="term" value="F:muramoyltetrapeptide carboxypeptidase activity"/>
    <property type="evidence" value="ECO:0007669"/>
    <property type="project" value="UniProtKB-EC"/>
</dbReference>
<proteinExistence type="inferred from homology"/>
<dbReference type="InterPro" id="IPR040449">
    <property type="entry name" value="Peptidase_S66_N"/>
</dbReference>
<evidence type="ECO:0000313" key="9">
    <source>
        <dbReference type="EMBL" id="MBB5055893.1"/>
    </source>
</evidence>
<feature type="active site" description="Nucleophile" evidence="6">
    <location>
        <position position="110"/>
    </location>
</feature>
<keyword evidence="4 9" id="KW-0378">Hydrolase</keyword>
<dbReference type="CDD" id="cd07025">
    <property type="entry name" value="Peptidase_S66"/>
    <property type="match status" value="1"/>
</dbReference>
<keyword evidence="2 9" id="KW-0121">Carboxypeptidase</keyword>